<reference evidence="1" key="1">
    <citation type="submission" date="2018-05" db="EMBL/GenBank/DDBJ databases">
        <authorList>
            <person name="Lanie J.A."/>
            <person name="Ng W.-L."/>
            <person name="Kazmierczak K.M."/>
            <person name="Andrzejewski T.M."/>
            <person name="Davidsen T.M."/>
            <person name="Wayne K.J."/>
            <person name="Tettelin H."/>
            <person name="Glass J.I."/>
            <person name="Rusch D."/>
            <person name="Podicherti R."/>
            <person name="Tsui H.-C.T."/>
            <person name="Winkler M.E."/>
        </authorList>
    </citation>
    <scope>NUCLEOTIDE SEQUENCE</scope>
</reference>
<proteinExistence type="predicted"/>
<organism evidence="1">
    <name type="scientific">marine metagenome</name>
    <dbReference type="NCBI Taxonomy" id="408172"/>
    <lineage>
        <taxon>unclassified sequences</taxon>
        <taxon>metagenomes</taxon>
        <taxon>ecological metagenomes</taxon>
    </lineage>
</organism>
<evidence type="ECO:0000313" key="1">
    <source>
        <dbReference type="EMBL" id="SVD03920.1"/>
    </source>
</evidence>
<sequence length="23" mass="2935">MMIEDEWNRRYNAEVSKWVSDLY</sequence>
<dbReference type="AlphaFoldDB" id="A0A382S276"/>
<gene>
    <name evidence="1" type="ORF">METZ01_LOCUS356774</name>
</gene>
<protein>
    <submittedName>
        <fullName evidence="1">Uncharacterized protein</fullName>
    </submittedName>
</protein>
<name>A0A382S276_9ZZZZ</name>
<dbReference type="EMBL" id="UINC01125823">
    <property type="protein sequence ID" value="SVD03920.1"/>
    <property type="molecule type" value="Genomic_DNA"/>
</dbReference>
<accession>A0A382S276</accession>